<evidence type="ECO:0000313" key="10">
    <source>
        <dbReference type="EnsemblMetazoa" id="XP_038073292.1"/>
    </source>
</evidence>
<keyword evidence="5" id="KW-0067">ATP-binding</keyword>
<feature type="domain" description="Helicase C-terminal" evidence="8">
    <location>
        <begin position="391"/>
        <end position="542"/>
    </location>
</feature>
<dbReference type="SUPFAM" id="SSF52540">
    <property type="entry name" value="P-loop containing nucleoside triphosphate hydrolases"/>
    <property type="match status" value="1"/>
</dbReference>
<dbReference type="SMART" id="SM00490">
    <property type="entry name" value="HELICc"/>
    <property type="match status" value="1"/>
</dbReference>
<dbReference type="InterPro" id="IPR001650">
    <property type="entry name" value="Helicase_C-like"/>
</dbReference>
<name>A0A914BCX9_PATMI</name>
<evidence type="ECO:0000256" key="5">
    <source>
        <dbReference type="ARBA" id="ARBA00022840"/>
    </source>
</evidence>
<protein>
    <recommendedName>
        <fullName evidence="1">RNA helicase</fullName>
        <ecNumber evidence="1">3.6.4.13</ecNumber>
    </recommendedName>
</protein>
<dbReference type="InterPro" id="IPR014014">
    <property type="entry name" value="RNA_helicase_DEAD_Q_motif"/>
</dbReference>
<dbReference type="EC" id="3.6.4.13" evidence="1"/>
<keyword evidence="2" id="KW-0547">Nucleotide-binding</keyword>
<dbReference type="Pfam" id="PF00270">
    <property type="entry name" value="DEAD"/>
    <property type="match status" value="1"/>
</dbReference>
<feature type="domain" description="Helicase ATP-binding" evidence="7">
    <location>
        <begin position="171"/>
        <end position="362"/>
    </location>
</feature>
<accession>A0A914BCX9</accession>
<dbReference type="GO" id="GO:0003724">
    <property type="term" value="F:RNA helicase activity"/>
    <property type="evidence" value="ECO:0007669"/>
    <property type="project" value="UniProtKB-EC"/>
</dbReference>
<evidence type="ECO:0000259" key="7">
    <source>
        <dbReference type="PROSITE" id="PS51192"/>
    </source>
</evidence>
<dbReference type="OMA" id="NGDMLMK"/>
<keyword evidence="4" id="KW-0347">Helicase</keyword>
<proteinExistence type="predicted"/>
<evidence type="ECO:0000256" key="4">
    <source>
        <dbReference type="ARBA" id="ARBA00022806"/>
    </source>
</evidence>
<dbReference type="CDD" id="cd18787">
    <property type="entry name" value="SF2_C_DEAD"/>
    <property type="match status" value="1"/>
</dbReference>
<dbReference type="InterPro" id="IPR014001">
    <property type="entry name" value="Helicase_ATP-bd"/>
</dbReference>
<evidence type="ECO:0000259" key="9">
    <source>
        <dbReference type="PROSITE" id="PS51195"/>
    </source>
</evidence>
<dbReference type="GO" id="GO:0003676">
    <property type="term" value="F:nucleic acid binding"/>
    <property type="evidence" value="ECO:0007669"/>
    <property type="project" value="InterPro"/>
</dbReference>
<dbReference type="Proteomes" id="UP000887568">
    <property type="component" value="Unplaced"/>
</dbReference>
<dbReference type="SMART" id="SM00487">
    <property type="entry name" value="DEXDc"/>
    <property type="match status" value="1"/>
</dbReference>
<evidence type="ECO:0000256" key="2">
    <source>
        <dbReference type="ARBA" id="ARBA00022741"/>
    </source>
</evidence>
<reference evidence="10" key="1">
    <citation type="submission" date="2022-11" db="UniProtKB">
        <authorList>
            <consortium name="EnsemblMetazoa"/>
        </authorList>
    </citation>
    <scope>IDENTIFICATION</scope>
</reference>
<organism evidence="10 11">
    <name type="scientific">Patiria miniata</name>
    <name type="common">Bat star</name>
    <name type="synonym">Asterina miniata</name>
    <dbReference type="NCBI Taxonomy" id="46514"/>
    <lineage>
        <taxon>Eukaryota</taxon>
        <taxon>Metazoa</taxon>
        <taxon>Echinodermata</taxon>
        <taxon>Eleutherozoa</taxon>
        <taxon>Asterozoa</taxon>
        <taxon>Asteroidea</taxon>
        <taxon>Valvatacea</taxon>
        <taxon>Valvatida</taxon>
        <taxon>Asterinidae</taxon>
        <taxon>Patiria</taxon>
    </lineage>
</organism>
<dbReference type="OrthoDB" id="10256233at2759"/>
<dbReference type="RefSeq" id="XP_038073292.1">
    <property type="nucleotide sequence ID" value="XM_038217364.1"/>
</dbReference>
<dbReference type="GO" id="GO:0016787">
    <property type="term" value="F:hydrolase activity"/>
    <property type="evidence" value="ECO:0007669"/>
    <property type="project" value="UniProtKB-KW"/>
</dbReference>
<evidence type="ECO:0000256" key="3">
    <source>
        <dbReference type="ARBA" id="ARBA00022801"/>
    </source>
</evidence>
<evidence type="ECO:0000313" key="11">
    <source>
        <dbReference type="Proteomes" id="UP000887568"/>
    </source>
</evidence>
<dbReference type="GeneID" id="119741563"/>
<dbReference type="PROSITE" id="PS51195">
    <property type="entry name" value="Q_MOTIF"/>
    <property type="match status" value="1"/>
</dbReference>
<dbReference type="InterPro" id="IPR027417">
    <property type="entry name" value="P-loop_NTPase"/>
</dbReference>
<dbReference type="Pfam" id="PF00271">
    <property type="entry name" value="Helicase_C"/>
    <property type="match status" value="1"/>
</dbReference>
<evidence type="ECO:0000256" key="1">
    <source>
        <dbReference type="ARBA" id="ARBA00012552"/>
    </source>
</evidence>
<sequence>MHRRQAACLLTTLSSLRKAVHDVAQRHSCMRWMQNSAVGQANVITVPKRISEKIDSLRKSRGPIKWRGRVFNARPGKELISAKRKEFNYYQNQTYDKFKPPKLASDGWKHKRSCGDHFTILAFRGNPSLQDRGDSADKPTTFTSFDLNEKLLLALGNMDIKSPTKIQSAAIPSILKGRNVLCAAETGSGKTLAYLLPVLHMLLWETATHGRATQAGRPRCLVLVPGWELAQQIKFVAASLLKETSLVARYLDGSKSPKSLRHTFLTPADVVISTPGPVLNCLRQKFMTLESATHIVVDECDTMLDDSFCNTLLNILQRMHISTRSQSQTKPFEETQLILAGATMPKQAAETLKDILPEKALEIVATTHLHRIMPHVSQKFLRLHSQDKAAKILEIVTKDSRQSIPVMMFCNEVSTCNWLALFLEESNISVLRLNGDMDPEKRKGVMRSFQKGVSNVLVSTDIGSRGMDTIQVRHVVNFDFPRFMSDYIHRVGRVGRVGGSSGDHVTSFVVHKWDVDLVRKIERAVRVRDALPKVNANIKNKLVQRLVEQDDSGIFL</sequence>
<dbReference type="PROSITE" id="PS51194">
    <property type="entry name" value="HELICASE_CTER"/>
    <property type="match status" value="1"/>
</dbReference>
<dbReference type="PANTHER" id="PTHR47960">
    <property type="entry name" value="DEAD-BOX ATP-DEPENDENT RNA HELICASE 50"/>
    <property type="match status" value="1"/>
</dbReference>
<evidence type="ECO:0000256" key="6">
    <source>
        <dbReference type="PROSITE-ProRule" id="PRU00552"/>
    </source>
</evidence>
<dbReference type="PROSITE" id="PS51192">
    <property type="entry name" value="HELICASE_ATP_BIND_1"/>
    <property type="match status" value="1"/>
</dbReference>
<feature type="domain" description="DEAD-box RNA helicase Q" evidence="9">
    <location>
        <begin position="140"/>
        <end position="168"/>
    </location>
</feature>
<dbReference type="GO" id="GO:0005524">
    <property type="term" value="F:ATP binding"/>
    <property type="evidence" value="ECO:0007669"/>
    <property type="project" value="UniProtKB-KW"/>
</dbReference>
<dbReference type="Gene3D" id="3.40.50.300">
    <property type="entry name" value="P-loop containing nucleotide triphosphate hydrolases"/>
    <property type="match status" value="2"/>
</dbReference>
<dbReference type="AlphaFoldDB" id="A0A914BCX9"/>
<evidence type="ECO:0000259" key="8">
    <source>
        <dbReference type="PROSITE" id="PS51194"/>
    </source>
</evidence>
<feature type="short sequence motif" description="Q motif" evidence="6">
    <location>
        <begin position="140"/>
        <end position="168"/>
    </location>
</feature>
<keyword evidence="3" id="KW-0378">Hydrolase</keyword>
<keyword evidence="11" id="KW-1185">Reference proteome</keyword>
<dbReference type="InterPro" id="IPR011545">
    <property type="entry name" value="DEAD/DEAH_box_helicase_dom"/>
</dbReference>
<dbReference type="EnsemblMetazoa" id="XM_038217364.1">
    <property type="protein sequence ID" value="XP_038073292.1"/>
    <property type="gene ID" value="LOC119741563"/>
</dbReference>